<evidence type="ECO:0000313" key="8">
    <source>
        <dbReference type="Proteomes" id="UP001596303"/>
    </source>
</evidence>
<evidence type="ECO:0000313" key="7">
    <source>
        <dbReference type="EMBL" id="MFC6197850.1"/>
    </source>
</evidence>
<dbReference type="InterPro" id="IPR019756">
    <property type="entry name" value="Pept_S26A_signal_pept_1_Ser-AS"/>
</dbReference>
<dbReference type="Gene3D" id="2.10.109.10">
    <property type="entry name" value="Umud Fragment, subunit A"/>
    <property type="match status" value="1"/>
</dbReference>
<evidence type="ECO:0000256" key="2">
    <source>
        <dbReference type="ARBA" id="ARBA00022801"/>
    </source>
</evidence>
<keyword evidence="3" id="KW-0805">Transcription regulation</keyword>
<keyword evidence="4" id="KW-0238">DNA-binding</keyword>
<feature type="domain" description="HTH cro/C1-type" evidence="6">
    <location>
        <begin position="24"/>
        <end position="62"/>
    </location>
</feature>
<comment type="caution">
    <text evidence="7">The sequence shown here is derived from an EMBL/GenBank/DDBJ whole genome shotgun (WGS) entry which is preliminary data.</text>
</comment>
<gene>
    <name evidence="7" type="ORF">ACFQDM_07160</name>
</gene>
<dbReference type="SUPFAM" id="SSF47413">
    <property type="entry name" value="lambda repressor-like DNA-binding domains"/>
    <property type="match status" value="1"/>
</dbReference>
<accession>A0ABW1S8G1</accession>
<dbReference type="SUPFAM" id="SSF51306">
    <property type="entry name" value="LexA/Signal peptidase"/>
    <property type="match status" value="1"/>
</dbReference>
<keyword evidence="5" id="KW-0804">Transcription</keyword>
<name>A0ABW1S8G1_9PROT</name>
<keyword evidence="8" id="KW-1185">Reference proteome</keyword>
<dbReference type="PROSITE" id="PS00501">
    <property type="entry name" value="SPASE_I_1"/>
    <property type="match status" value="1"/>
</dbReference>
<proteinExistence type="predicted"/>
<evidence type="ECO:0000256" key="1">
    <source>
        <dbReference type="ARBA" id="ARBA00022670"/>
    </source>
</evidence>
<dbReference type="CDD" id="cd00093">
    <property type="entry name" value="HTH_XRE"/>
    <property type="match status" value="1"/>
</dbReference>
<dbReference type="Proteomes" id="UP001596303">
    <property type="component" value="Unassembled WGS sequence"/>
</dbReference>
<dbReference type="Gene3D" id="1.10.260.40">
    <property type="entry name" value="lambda repressor-like DNA-binding domains"/>
    <property type="match status" value="1"/>
</dbReference>
<dbReference type="InterPro" id="IPR015927">
    <property type="entry name" value="Peptidase_S24_S26A/B/C"/>
</dbReference>
<dbReference type="PANTHER" id="PTHR40661:SF3">
    <property type="entry name" value="FELS-1 PROPHAGE TRANSCRIPTIONAL REGULATOR"/>
    <property type="match status" value="1"/>
</dbReference>
<evidence type="ECO:0000256" key="4">
    <source>
        <dbReference type="ARBA" id="ARBA00023125"/>
    </source>
</evidence>
<dbReference type="EMBL" id="JBHSSW010000008">
    <property type="protein sequence ID" value="MFC6197850.1"/>
    <property type="molecule type" value="Genomic_DNA"/>
</dbReference>
<dbReference type="RefSeq" id="WP_377377336.1">
    <property type="nucleotide sequence ID" value="NZ_JBHSSW010000008.1"/>
</dbReference>
<sequence length="216" mass="24235">MTKGQRLIQARKKAGYENAMDACEAFGWKYSTYAGHENDSRGFSAETAKRYSRAYRIKPNWLLFGEDDAAPAIDKPMGDVASVPVFDLSASAGVGSIVDEGEPLHYHPFLVDDLNRLTRSSSDNLALITVRGDSMEPTLRPGDMILIDQTVRKMQGAGIYVINIAGQLYVKRLSMAMNGRELIVESDNKHYETQRIDSNEELYFIGRVLWLSRAMF</sequence>
<dbReference type="SMART" id="SM00530">
    <property type="entry name" value="HTH_XRE"/>
    <property type="match status" value="1"/>
</dbReference>
<dbReference type="Pfam" id="PF00717">
    <property type="entry name" value="Peptidase_S24"/>
    <property type="match status" value="1"/>
</dbReference>
<keyword evidence="1" id="KW-0645">Protease</keyword>
<protein>
    <submittedName>
        <fullName evidence="7">Helix-turn-helix transcriptional regulator</fullName>
    </submittedName>
</protein>
<evidence type="ECO:0000259" key="6">
    <source>
        <dbReference type="PROSITE" id="PS50943"/>
    </source>
</evidence>
<dbReference type="InterPro" id="IPR010982">
    <property type="entry name" value="Lambda_DNA-bd_dom_sf"/>
</dbReference>
<dbReference type="PANTHER" id="PTHR40661">
    <property type="match status" value="1"/>
</dbReference>
<keyword evidence="2" id="KW-0378">Hydrolase</keyword>
<dbReference type="PROSITE" id="PS50943">
    <property type="entry name" value="HTH_CROC1"/>
    <property type="match status" value="1"/>
</dbReference>
<evidence type="ECO:0000256" key="3">
    <source>
        <dbReference type="ARBA" id="ARBA00023015"/>
    </source>
</evidence>
<dbReference type="InterPro" id="IPR039418">
    <property type="entry name" value="LexA-like"/>
</dbReference>
<dbReference type="InterPro" id="IPR001387">
    <property type="entry name" value="Cro/C1-type_HTH"/>
</dbReference>
<dbReference type="CDD" id="cd06529">
    <property type="entry name" value="S24_LexA-like"/>
    <property type="match status" value="1"/>
</dbReference>
<reference evidence="8" key="1">
    <citation type="journal article" date="2019" name="Int. J. Syst. Evol. Microbiol.">
        <title>The Global Catalogue of Microorganisms (GCM) 10K type strain sequencing project: providing services to taxonomists for standard genome sequencing and annotation.</title>
        <authorList>
            <consortium name="The Broad Institute Genomics Platform"/>
            <consortium name="The Broad Institute Genome Sequencing Center for Infectious Disease"/>
            <person name="Wu L."/>
            <person name="Ma J."/>
        </authorList>
    </citation>
    <scope>NUCLEOTIDE SEQUENCE [LARGE SCALE GENOMIC DNA]</scope>
    <source>
        <strain evidence="8">CGMCC-1.15741</strain>
    </source>
</reference>
<organism evidence="7 8">
    <name type="scientific">Ponticaulis profundi</name>
    <dbReference type="NCBI Taxonomy" id="2665222"/>
    <lineage>
        <taxon>Bacteria</taxon>
        <taxon>Pseudomonadati</taxon>
        <taxon>Pseudomonadota</taxon>
        <taxon>Alphaproteobacteria</taxon>
        <taxon>Hyphomonadales</taxon>
        <taxon>Hyphomonadaceae</taxon>
        <taxon>Ponticaulis</taxon>
    </lineage>
</organism>
<dbReference type="InterPro" id="IPR036286">
    <property type="entry name" value="LexA/Signal_pep-like_sf"/>
</dbReference>
<evidence type="ECO:0000256" key="5">
    <source>
        <dbReference type="ARBA" id="ARBA00023163"/>
    </source>
</evidence>